<dbReference type="CDD" id="cd00637">
    <property type="entry name" value="7tm_classA_rhodopsin-like"/>
    <property type="match status" value="1"/>
</dbReference>
<feature type="transmembrane region" description="Helical" evidence="8">
    <location>
        <begin position="265"/>
        <end position="290"/>
    </location>
</feature>
<evidence type="ECO:0000313" key="14">
    <source>
        <dbReference type="WBParaSite" id="BXY_1718700.1"/>
    </source>
</evidence>
<keyword evidence="13" id="KW-1185">Reference proteome</keyword>
<dbReference type="WBParaSite" id="BXY_1718700.1">
    <property type="protein sequence ID" value="BXY_1718700.1"/>
    <property type="gene ID" value="BXY_1718700"/>
</dbReference>
<feature type="transmembrane region" description="Helical" evidence="8">
    <location>
        <begin position="28"/>
        <end position="49"/>
    </location>
</feature>
<dbReference type="Proteomes" id="UP000659654">
    <property type="component" value="Unassembled WGS sequence"/>
</dbReference>
<dbReference type="PANTHER" id="PTHR24241">
    <property type="entry name" value="NEUROPEPTIDE RECEPTOR-RELATED G-PROTEIN COUPLED RECEPTOR"/>
    <property type="match status" value="1"/>
</dbReference>
<evidence type="ECO:0000256" key="1">
    <source>
        <dbReference type="ARBA" id="ARBA00004651"/>
    </source>
</evidence>
<dbReference type="OrthoDB" id="5800268at2759"/>
<evidence type="ECO:0000256" key="3">
    <source>
        <dbReference type="ARBA" id="ARBA00022692"/>
    </source>
</evidence>
<keyword evidence="5 8" id="KW-0472">Membrane</keyword>
<evidence type="ECO:0000313" key="10">
    <source>
        <dbReference type="EMBL" id="CAD5215951.1"/>
    </source>
</evidence>
<keyword evidence="3 8" id="KW-0812">Transmembrane</keyword>
<feature type="transmembrane region" description="Helical" evidence="8">
    <location>
        <begin position="70"/>
        <end position="88"/>
    </location>
</feature>
<feature type="transmembrane region" description="Helical" evidence="8">
    <location>
        <begin position="138"/>
        <end position="160"/>
    </location>
</feature>
<accession>A0A1I7SVV7</accession>
<dbReference type="EMBL" id="CAJFDI010000002">
    <property type="protein sequence ID" value="CAD5215951.1"/>
    <property type="molecule type" value="Genomic_DNA"/>
</dbReference>
<feature type="compositionally biased region" description="Polar residues" evidence="7">
    <location>
        <begin position="333"/>
        <end position="350"/>
    </location>
</feature>
<evidence type="ECO:0000313" key="13">
    <source>
        <dbReference type="Proteomes" id="UP000659654"/>
    </source>
</evidence>
<feature type="transmembrane region" description="Helical" evidence="8">
    <location>
        <begin position="233"/>
        <end position="253"/>
    </location>
</feature>
<evidence type="ECO:0000256" key="8">
    <source>
        <dbReference type="SAM" id="Phobius"/>
    </source>
</evidence>
<dbReference type="Proteomes" id="UP000095284">
    <property type="component" value="Unplaced"/>
</dbReference>
<dbReference type="AlphaFoldDB" id="A0A1I7SVV7"/>
<feature type="domain" description="G-protein coupled receptors family 1 profile" evidence="9">
    <location>
        <begin position="40"/>
        <end position="255"/>
    </location>
</feature>
<feature type="transmembrane region" description="Helical" evidence="8">
    <location>
        <begin position="180"/>
        <end position="206"/>
    </location>
</feature>
<dbReference type="eggNOG" id="ENOG502SU81">
    <property type="taxonomic scope" value="Eukaryota"/>
</dbReference>
<comment type="subcellular location">
    <subcellularLocation>
        <location evidence="1">Cell membrane</location>
        <topology evidence="1">Multi-pass membrane protein</topology>
    </subcellularLocation>
</comment>
<organism evidence="12 14">
    <name type="scientific">Bursaphelenchus xylophilus</name>
    <name type="common">Pinewood nematode worm</name>
    <name type="synonym">Aphelenchoides xylophilus</name>
    <dbReference type="NCBI Taxonomy" id="6326"/>
    <lineage>
        <taxon>Eukaryota</taxon>
        <taxon>Metazoa</taxon>
        <taxon>Ecdysozoa</taxon>
        <taxon>Nematoda</taxon>
        <taxon>Chromadorea</taxon>
        <taxon>Rhabditida</taxon>
        <taxon>Tylenchina</taxon>
        <taxon>Tylenchomorpha</taxon>
        <taxon>Aphelenchoidea</taxon>
        <taxon>Aphelenchoididae</taxon>
        <taxon>Bursaphelenchus</taxon>
    </lineage>
</organism>
<dbReference type="PROSITE" id="PS50262">
    <property type="entry name" value="G_PROTEIN_RECEP_F1_2"/>
    <property type="match status" value="1"/>
</dbReference>
<sequence>MSFFKPVENISAIGDRVPALESYVPNSIFYVILYVLALPPNILLAYMGLKPGLITSRVKYPTLGMTIANLFGLIGFLIMSFVYLFAVYEEYKLSLFMASFLRTILFNSSYVCYFVFPVLAIDQYLYVCQNYEMKIRSLAVIISICFAIPMLVAIYDLFLQDVVLYDYMFLYVRMSLYTNLFVFFVLAPSFFIFSFVCNLLVLSSILRRQSKTARKQIGRALNPRQLQQQKSVVYTYILQAFMPLVLATPYYIASLCFMFNVEINLNWFVFGEAIIGAHPLTNALTTLLLLRPYRRAFKKIYPYFNRGSWKRRYDSINEPNATMQKPDRDTDSGLGQNNDSSNGNMTAVSL</sequence>
<evidence type="ECO:0000313" key="12">
    <source>
        <dbReference type="Proteomes" id="UP000095284"/>
    </source>
</evidence>
<evidence type="ECO:0000256" key="5">
    <source>
        <dbReference type="ARBA" id="ARBA00023136"/>
    </source>
</evidence>
<gene>
    <name evidence="10" type="ORF">BXYJ_LOCUS4286</name>
</gene>
<dbReference type="InterPro" id="IPR017452">
    <property type="entry name" value="GPCR_Rhodpsn_7TM"/>
</dbReference>
<reference evidence="11" key="2">
    <citation type="submission" date="2020-08" db="EMBL/GenBank/DDBJ databases">
        <authorList>
            <person name="Kikuchi T."/>
        </authorList>
    </citation>
    <scope>NUCLEOTIDE SEQUENCE</scope>
    <source>
        <strain evidence="10">Ka4C1</strain>
    </source>
</reference>
<feature type="region of interest" description="Disordered" evidence="7">
    <location>
        <begin position="315"/>
        <end position="350"/>
    </location>
</feature>
<feature type="transmembrane region" description="Helical" evidence="8">
    <location>
        <begin position="108"/>
        <end position="126"/>
    </location>
</feature>
<dbReference type="SUPFAM" id="SSF81321">
    <property type="entry name" value="Family A G protein-coupled receptor-like"/>
    <property type="match status" value="1"/>
</dbReference>
<evidence type="ECO:0000256" key="6">
    <source>
        <dbReference type="ARBA" id="ARBA00023170"/>
    </source>
</evidence>
<dbReference type="EMBL" id="CAJFCV020000002">
    <property type="protein sequence ID" value="CAG9098358.1"/>
    <property type="molecule type" value="Genomic_DNA"/>
</dbReference>
<evidence type="ECO:0000256" key="7">
    <source>
        <dbReference type="SAM" id="MobiDB-lite"/>
    </source>
</evidence>
<reference evidence="14" key="1">
    <citation type="submission" date="2016-11" db="UniProtKB">
        <authorList>
            <consortium name="WormBaseParasite"/>
        </authorList>
    </citation>
    <scope>IDENTIFICATION</scope>
</reference>
<dbReference type="GO" id="GO:0005886">
    <property type="term" value="C:plasma membrane"/>
    <property type="evidence" value="ECO:0007669"/>
    <property type="project" value="UniProtKB-SubCell"/>
</dbReference>
<dbReference type="Proteomes" id="UP000582659">
    <property type="component" value="Unassembled WGS sequence"/>
</dbReference>
<evidence type="ECO:0000259" key="9">
    <source>
        <dbReference type="PROSITE" id="PS50262"/>
    </source>
</evidence>
<keyword evidence="6" id="KW-0675">Receptor</keyword>
<protein>
    <submittedName>
        <fullName evidence="10">(pine wood nematode) hypothetical protein</fullName>
    </submittedName>
    <submittedName>
        <fullName evidence="14">G_PROTEIN_RECEP_F1_2 domain-containing protein</fullName>
    </submittedName>
</protein>
<keyword evidence="2" id="KW-1003">Cell membrane</keyword>
<evidence type="ECO:0000313" key="11">
    <source>
        <dbReference type="EMBL" id="CAG9098358.1"/>
    </source>
</evidence>
<dbReference type="Gene3D" id="1.20.1070.10">
    <property type="entry name" value="Rhodopsin 7-helix transmembrane proteins"/>
    <property type="match status" value="1"/>
</dbReference>
<dbReference type="GO" id="GO:0004930">
    <property type="term" value="F:G protein-coupled receptor activity"/>
    <property type="evidence" value="ECO:0007669"/>
    <property type="project" value="TreeGrafter"/>
</dbReference>
<evidence type="ECO:0000256" key="4">
    <source>
        <dbReference type="ARBA" id="ARBA00022989"/>
    </source>
</evidence>
<proteinExistence type="predicted"/>
<evidence type="ECO:0000256" key="2">
    <source>
        <dbReference type="ARBA" id="ARBA00022475"/>
    </source>
</evidence>
<name>A0A1I7SVV7_BURXY</name>
<keyword evidence="4 8" id="KW-1133">Transmembrane helix</keyword>